<feature type="compositionally biased region" description="Polar residues" evidence="2">
    <location>
        <begin position="232"/>
        <end position="248"/>
    </location>
</feature>
<sequence>MSEPASGSGGDPSTSGSRYRLKRGCSSLSIDNVCSACGKTFSAPHFLSRHQKLHCPQTTKELAVLREEAEAIHRSESKRRRLDGSTDPEEGQRNPGLSDVSMGDFYSSENGFSPAMVPGNTTNGASSVLMPEVTSPGETDATRSANYPTTIRALTTAENPMRDEAAGGQPSVSDASNAQRVSSVAAGGSQSPRSSYKPTPDKFGLMKRYLSAIPPTHDPDKELKSVDFYDSPNHQEQTSSSVQNTTAQGVDAPLRTSEGGAGRGEGGAEGRPEPTLDDLFAPFPNVSSFELGEWFYNQGHQKSLKDFKSLISIITNPDFSIAEIKNTKWTRVFQELGKNKEEIDIKRSQWVDDAGWKISDVEIEVPIHNRIPREEGRGIEKHIAGKLFHRSIVSILEEKIRNAKRQQSIAAAREVIRNGAAVMGKPVARLLRHSDVPTENAFTKRLGHTGFDIFSSLVVDMLHEYEIGVFKHCFLHLLRVLEAISPGSTLVHELDRRFRMVPTFNQTIRKFSTNVSELKRRAARDYEDILQCAIPVFDGLLPEPLGTIVLELLYLNARWHALAKLRMQTEATVILLEMTTAQLGDQFRLFLSVTASIKTIELPAETERRRKSEKAKALKKSSKAPKEPKKSKKLKKSKNPATDASIPVPTTAYRIIELPSDEPIMGAGAGPSIAAATPTTTAPLARATKSIAAPAPSTDSSAVTTTVSNTFRIINLAPGQSTRHLTTGSTGPAESSASTAPIPVPPSSTLATDPDLTTAAKSTFRIIESSAPEHTPANIVTTASTGMTTAEPGSNAASPSKAGKAGKTSQPKGMNLSIIKFHALGHYAPDIRRFGPTDLYSTEWNADYMRVRRTSRRYLRKEITRHERRRMRLRKAKFRILLGSKTSSKLEEFKEQRLASRNPDIHHYISHSKKSGIWLGTFAQNGQLANDPASTNFIRELKNHLLPRFIAAQLPGITKPQVEEVIRVEQLDWSNVVLKSDKLYSQKIMRIKYTTYEARRNEDVIHLDTEQSNVMLLQPEYSYHSGDDSSTLAPHPFRYAKVIGILHAEVGYVGEMGRDGVEYRYHPLDVLWVRWYRPLVAPAGSKLELDKAELLPIDSPGSHSFVDPLDVLRACHIIPQFRLGRRHANGIGKSLLARDGLDWNAYYIGRFVDRDMFMRYEWGLAVGHSYTHKDAVAINQKIISQSKSSLQSAGTPRTHTPNGFDISQDRRAASDSEVAAASHDRTANTSAAHPSPRQQNLQAREDNLNLNAESQDQLQVVGAHDEVVGAEGEDGRDLEGEDDSDSDERSESASSDSDSGDSQWTTGYDSEDGREAALYGD</sequence>
<dbReference type="EMBL" id="JAACJK010000110">
    <property type="protein sequence ID" value="KAF5332762.1"/>
    <property type="molecule type" value="Genomic_DNA"/>
</dbReference>
<proteinExistence type="predicted"/>
<comment type="caution">
    <text evidence="4">The sequence shown here is derived from an EMBL/GenBank/DDBJ whole genome shotgun (WGS) entry which is preliminary data.</text>
</comment>
<feature type="compositionally biased region" description="Polar residues" evidence="2">
    <location>
        <begin position="718"/>
        <end position="739"/>
    </location>
</feature>
<accession>A0A8H5C047</accession>
<keyword evidence="1" id="KW-0479">Metal-binding</keyword>
<feature type="compositionally biased region" description="Basic and acidic residues" evidence="2">
    <location>
        <begin position="605"/>
        <end position="616"/>
    </location>
</feature>
<feature type="region of interest" description="Disordered" evidence="2">
    <location>
        <begin position="1"/>
        <end position="20"/>
    </location>
</feature>
<protein>
    <recommendedName>
        <fullName evidence="3">C2H2-type domain-containing protein</fullName>
    </recommendedName>
</protein>
<feature type="compositionally biased region" description="Polar residues" evidence="2">
    <location>
        <begin position="142"/>
        <end position="158"/>
    </location>
</feature>
<feature type="domain" description="C2H2-type" evidence="3">
    <location>
        <begin position="32"/>
        <end position="59"/>
    </location>
</feature>
<evidence type="ECO:0000313" key="4">
    <source>
        <dbReference type="EMBL" id="KAF5332762.1"/>
    </source>
</evidence>
<dbReference type="GO" id="GO:0008270">
    <property type="term" value="F:zinc ion binding"/>
    <property type="evidence" value="ECO:0007669"/>
    <property type="project" value="UniProtKB-KW"/>
</dbReference>
<feature type="region of interest" description="Disordered" evidence="2">
    <location>
        <begin position="605"/>
        <end position="646"/>
    </location>
</feature>
<feature type="region of interest" description="Disordered" evidence="2">
    <location>
        <begin position="1266"/>
        <end position="1321"/>
    </location>
</feature>
<feature type="compositionally biased region" description="Low complexity" evidence="2">
    <location>
        <begin position="792"/>
        <end position="807"/>
    </location>
</feature>
<evidence type="ECO:0000256" key="2">
    <source>
        <dbReference type="SAM" id="MobiDB-lite"/>
    </source>
</evidence>
<evidence type="ECO:0000313" key="5">
    <source>
        <dbReference type="Proteomes" id="UP000541558"/>
    </source>
</evidence>
<evidence type="ECO:0000256" key="1">
    <source>
        <dbReference type="PROSITE-ProRule" id="PRU00042"/>
    </source>
</evidence>
<evidence type="ECO:0000259" key="3">
    <source>
        <dbReference type="PROSITE" id="PS50157"/>
    </source>
</evidence>
<keyword evidence="5" id="KW-1185">Reference proteome</keyword>
<feature type="region of interest" description="Disordered" evidence="2">
    <location>
        <begin position="70"/>
        <end position="276"/>
    </location>
</feature>
<feature type="compositionally biased region" description="Polar residues" evidence="2">
    <location>
        <begin position="1227"/>
        <end position="1240"/>
    </location>
</feature>
<feature type="compositionally biased region" description="Polar residues" evidence="2">
    <location>
        <begin position="170"/>
        <end position="197"/>
    </location>
</feature>
<gene>
    <name evidence="4" type="ORF">D9611_005092</name>
</gene>
<feature type="region of interest" description="Disordered" evidence="2">
    <location>
        <begin position="718"/>
        <end position="754"/>
    </location>
</feature>
<feature type="compositionally biased region" description="Basic and acidic residues" evidence="2">
    <location>
        <begin position="1266"/>
        <end position="1278"/>
    </location>
</feature>
<dbReference type="PROSITE" id="PS50157">
    <property type="entry name" value="ZINC_FINGER_C2H2_2"/>
    <property type="match status" value="1"/>
</dbReference>
<dbReference type="InterPro" id="IPR013087">
    <property type="entry name" value="Znf_C2H2_type"/>
</dbReference>
<feature type="region of interest" description="Disordered" evidence="2">
    <location>
        <begin position="785"/>
        <end position="812"/>
    </location>
</feature>
<name>A0A8H5C047_9AGAR</name>
<organism evidence="4 5">
    <name type="scientific">Ephemerocybe angulata</name>
    <dbReference type="NCBI Taxonomy" id="980116"/>
    <lineage>
        <taxon>Eukaryota</taxon>
        <taxon>Fungi</taxon>
        <taxon>Dikarya</taxon>
        <taxon>Basidiomycota</taxon>
        <taxon>Agaricomycotina</taxon>
        <taxon>Agaricomycetes</taxon>
        <taxon>Agaricomycetidae</taxon>
        <taxon>Agaricales</taxon>
        <taxon>Agaricineae</taxon>
        <taxon>Psathyrellaceae</taxon>
        <taxon>Ephemerocybe</taxon>
    </lineage>
</organism>
<feature type="region of interest" description="Disordered" evidence="2">
    <location>
        <begin position="1187"/>
        <end position="1240"/>
    </location>
</feature>
<feature type="compositionally biased region" description="Low complexity" evidence="2">
    <location>
        <begin position="1292"/>
        <end position="1302"/>
    </location>
</feature>
<feature type="compositionally biased region" description="Acidic residues" evidence="2">
    <location>
        <begin position="1279"/>
        <end position="1288"/>
    </location>
</feature>
<dbReference type="Proteomes" id="UP000541558">
    <property type="component" value="Unassembled WGS sequence"/>
</dbReference>
<dbReference type="PROSITE" id="PS00028">
    <property type="entry name" value="ZINC_FINGER_C2H2_1"/>
    <property type="match status" value="1"/>
</dbReference>
<feature type="compositionally biased region" description="Basic residues" evidence="2">
    <location>
        <begin position="617"/>
        <end position="638"/>
    </location>
</feature>
<keyword evidence="1" id="KW-0862">Zinc</keyword>
<feature type="compositionally biased region" description="Basic and acidic residues" evidence="2">
    <location>
        <begin position="217"/>
        <end position="227"/>
    </location>
</feature>
<dbReference type="OrthoDB" id="3183767at2759"/>
<reference evidence="4 5" key="1">
    <citation type="journal article" date="2020" name="ISME J.">
        <title>Uncovering the hidden diversity of litter-decomposition mechanisms in mushroom-forming fungi.</title>
        <authorList>
            <person name="Floudas D."/>
            <person name="Bentzer J."/>
            <person name="Ahren D."/>
            <person name="Johansson T."/>
            <person name="Persson P."/>
            <person name="Tunlid A."/>
        </authorList>
    </citation>
    <scope>NUCLEOTIDE SEQUENCE [LARGE SCALE GENOMIC DNA]</scope>
    <source>
        <strain evidence="4 5">CBS 175.51</strain>
    </source>
</reference>
<keyword evidence="1" id="KW-0863">Zinc-finger</keyword>